<accession>A0A9Q1QMY3</accession>
<feature type="domain" description="Leucine-rich repeat-containing N-terminal plant-type" evidence="10">
    <location>
        <begin position="756"/>
        <end position="794"/>
    </location>
</feature>
<proteinExistence type="inferred from homology"/>
<dbReference type="InterPro" id="IPR001611">
    <property type="entry name" value="Leu-rich_rpt"/>
</dbReference>
<evidence type="ECO:0000256" key="8">
    <source>
        <dbReference type="ARBA" id="ARBA00038043"/>
    </source>
</evidence>
<dbReference type="InterPro" id="IPR013210">
    <property type="entry name" value="LRR_N_plant-typ"/>
</dbReference>
<dbReference type="InterPro" id="IPR003591">
    <property type="entry name" value="Leu-rich_rpt_typical-subtyp"/>
</dbReference>
<protein>
    <recommendedName>
        <fullName evidence="10">Leucine-rich repeat-containing N-terminal plant-type domain-containing protein</fullName>
    </recommendedName>
</protein>
<evidence type="ECO:0000256" key="3">
    <source>
        <dbReference type="ARBA" id="ARBA00022614"/>
    </source>
</evidence>
<dbReference type="EMBL" id="JAKOGI010000032">
    <property type="protein sequence ID" value="KAJ8448167.1"/>
    <property type="molecule type" value="Genomic_DNA"/>
</dbReference>
<feature type="signal peptide" evidence="9">
    <location>
        <begin position="1"/>
        <end position="30"/>
    </location>
</feature>
<feature type="domain" description="Leucine-rich repeat-containing N-terminal plant-type" evidence="10">
    <location>
        <begin position="389"/>
        <end position="429"/>
    </location>
</feature>
<organism evidence="11 12">
    <name type="scientific">Carnegiea gigantea</name>
    <dbReference type="NCBI Taxonomy" id="171969"/>
    <lineage>
        <taxon>Eukaryota</taxon>
        <taxon>Viridiplantae</taxon>
        <taxon>Streptophyta</taxon>
        <taxon>Embryophyta</taxon>
        <taxon>Tracheophyta</taxon>
        <taxon>Spermatophyta</taxon>
        <taxon>Magnoliopsida</taxon>
        <taxon>eudicotyledons</taxon>
        <taxon>Gunneridae</taxon>
        <taxon>Pentapetalae</taxon>
        <taxon>Caryophyllales</taxon>
        <taxon>Cactineae</taxon>
        <taxon>Cactaceae</taxon>
        <taxon>Cactoideae</taxon>
        <taxon>Echinocereeae</taxon>
        <taxon>Carnegiea</taxon>
    </lineage>
</organism>
<dbReference type="SUPFAM" id="SSF52058">
    <property type="entry name" value="L domain-like"/>
    <property type="match status" value="4"/>
</dbReference>
<feature type="domain" description="Leucine-rich repeat-containing N-terminal plant-type" evidence="10">
    <location>
        <begin position="36"/>
        <end position="70"/>
    </location>
</feature>
<keyword evidence="7" id="KW-0472">Membrane</keyword>
<evidence type="ECO:0000259" key="10">
    <source>
        <dbReference type="Pfam" id="PF08263"/>
    </source>
</evidence>
<evidence type="ECO:0000313" key="12">
    <source>
        <dbReference type="Proteomes" id="UP001153076"/>
    </source>
</evidence>
<keyword evidence="5" id="KW-0677">Repeat</keyword>
<feature type="domain" description="Leucine-rich repeat-containing N-terminal plant-type" evidence="10">
    <location>
        <begin position="1103"/>
        <end position="1140"/>
    </location>
</feature>
<evidence type="ECO:0000256" key="7">
    <source>
        <dbReference type="ARBA" id="ARBA00023136"/>
    </source>
</evidence>
<dbReference type="OrthoDB" id="676979at2759"/>
<evidence type="ECO:0000256" key="4">
    <source>
        <dbReference type="ARBA" id="ARBA00022692"/>
    </source>
</evidence>
<dbReference type="GO" id="GO:0016020">
    <property type="term" value="C:membrane"/>
    <property type="evidence" value="ECO:0007669"/>
    <property type="project" value="UniProtKB-SubCell"/>
</dbReference>
<evidence type="ECO:0000256" key="1">
    <source>
        <dbReference type="ARBA" id="ARBA00004167"/>
    </source>
</evidence>
<evidence type="ECO:0000256" key="2">
    <source>
        <dbReference type="ARBA" id="ARBA00004196"/>
    </source>
</evidence>
<dbReference type="PANTHER" id="PTHR48059:SF4">
    <property type="entry name" value="POLYGALACTURONASE INHIBITOR 1-RELATED"/>
    <property type="match status" value="1"/>
</dbReference>
<comment type="subcellular location">
    <subcellularLocation>
        <location evidence="2">Cell envelope</location>
    </subcellularLocation>
    <subcellularLocation>
        <location evidence="1">Membrane</location>
        <topology evidence="1">Single-pass membrane protein</topology>
    </subcellularLocation>
</comment>
<dbReference type="Pfam" id="PF13855">
    <property type="entry name" value="LRR_8"/>
    <property type="match status" value="1"/>
</dbReference>
<keyword evidence="6" id="KW-1133">Transmembrane helix</keyword>
<dbReference type="PRINTS" id="PR00019">
    <property type="entry name" value="LEURICHRPT"/>
</dbReference>
<dbReference type="PANTHER" id="PTHR48059">
    <property type="entry name" value="POLYGALACTURONASE INHIBITOR 1"/>
    <property type="match status" value="1"/>
</dbReference>
<dbReference type="FunFam" id="3.80.10.10:FF:000095">
    <property type="entry name" value="LRR receptor-like serine/threonine-protein kinase GSO1"/>
    <property type="match status" value="2"/>
</dbReference>
<dbReference type="Pfam" id="PF08263">
    <property type="entry name" value="LRRNT_2"/>
    <property type="match status" value="4"/>
</dbReference>
<dbReference type="Pfam" id="PF00560">
    <property type="entry name" value="LRR_1"/>
    <property type="match status" value="5"/>
</dbReference>
<keyword evidence="3" id="KW-0433">Leucine-rich repeat</keyword>
<name>A0A9Q1QMY3_9CARY</name>
<keyword evidence="12" id="KW-1185">Reference proteome</keyword>
<comment type="similarity">
    <text evidence="8">Belongs to the polygalacturonase-inhibiting protein family.</text>
</comment>
<evidence type="ECO:0000256" key="9">
    <source>
        <dbReference type="SAM" id="SignalP"/>
    </source>
</evidence>
<feature type="chain" id="PRO_5040166926" description="Leucine-rich repeat-containing N-terminal plant-type domain-containing protein" evidence="9">
    <location>
        <begin position="31"/>
        <end position="1407"/>
    </location>
</feature>
<evidence type="ECO:0000256" key="6">
    <source>
        <dbReference type="ARBA" id="ARBA00022989"/>
    </source>
</evidence>
<comment type="caution">
    <text evidence="11">The sequence shown here is derived from an EMBL/GenBank/DDBJ whole genome shotgun (WGS) entry which is preliminary data.</text>
</comment>
<dbReference type="SMART" id="SM00369">
    <property type="entry name" value="LRR_TYP"/>
    <property type="match status" value="6"/>
</dbReference>
<dbReference type="Proteomes" id="UP001153076">
    <property type="component" value="Unassembled WGS sequence"/>
</dbReference>
<dbReference type="Gene3D" id="3.80.10.10">
    <property type="entry name" value="Ribonuclease Inhibitor"/>
    <property type="match status" value="6"/>
</dbReference>
<dbReference type="FunFam" id="3.80.10.10:FF:000348">
    <property type="entry name" value="Polygalacturonase inhibitor 1"/>
    <property type="match status" value="1"/>
</dbReference>
<dbReference type="InterPro" id="IPR032675">
    <property type="entry name" value="LRR_dom_sf"/>
</dbReference>
<dbReference type="InterPro" id="IPR051848">
    <property type="entry name" value="PGIP"/>
</dbReference>
<reference evidence="11" key="1">
    <citation type="submission" date="2022-04" db="EMBL/GenBank/DDBJ databases">
        <title>Carnegiea gigantea Genome sequencing and assembly v2.</title>
        <authorList>
            <person name="Copetti D."/>
            <person name="Sanderson M.J."/>
            <person name="Burquez A."/>
            <person name="Wojciechowski M.F."/>
        </authorList>
    </citation>
    <scope>NUCLEOTIDE SEQUENCE</scope>
    <source>
        <strain evidence="11">SGP5-SGP5p</strain>
        <tissue evidence="11">Aerial part</tissue>
    </source>
</reference>
<keyword evidence="4" id="KW-0812">Transmembrane</keyword>
<gene>
    <name evidence="11" type="ORF">Cgig2_031891</name>
</gene>
<evidence type="ECO:0000256" key="5">
    <source>
        <dbReference type="ARBA" id="ARBA00022737"/>
    </source>
</evidence>
<keyword evidence="9" id="KW-0732">Signal</keyword>
<dbReference type="PROSITE" id="PS51450">
    <property type="entry name" value="LRR"/>
    <property type="match status" value="1"/>
</dbReference>
<sequence length="1407" mass="156677">MHQIQSLPRVSHLLISLSLLLFSLFTLTVSKQCNLYDKNILLELKTQLGNPSTLVQHWNPNTDCCTDWQGSFIRGDGEGHVTMLVLGVDDDVSGPIPSIIGQLYFLQALELWNKNISGSIPHAICNLTRLEFLAIQSTSMSRPIPNCLGRLTNLVQLEIILNHLIMGPIPDSLGNLTKVVSFQLYRNNLLWDSTRTYPWFILPIIDSPVQSRRVSACSNRKTPAARLAWEPVHWADSQIGRTGQYKLYGFIEQQVQWGTLVIGWPKQDVGISKFEQEYVQVELPMGLRRLDINHNMIHGSLPKQWGQLPLYNIDVCGPIPTGRRLKRFDPPLFSHNKCLCGLPLPPCNLSESTMEHNHFNMTPHHLRISLSVLLFSLIFTLTISKQCNPYDENTLLELKTHLGNPATLVQYWTPTTDCCRNWASGINCDYLGHVTSLTLGLVDDVSGPIPPIIGELLFHRDLEFWKTNISGPIPYALCNLTRLEQLSIRETSMSGPIPHCLGRLTNLTELDIALNDRITGPIPDTLAHLTNLHVLQPPANKLSGQIPYSLHQMRSLQWFNVESNQISGSIPASLPLIPNLTVIIMDNNKLSGLIPDTFGSFQNPITLDLHGNRLSGPLPNAYLMDFSSNGLVRDPSFLFGRNKTFALTINLSNNRFEFDLSKVEFPAGLRDLNISHNMIYGSLPKQLGQLPLRSIDVSYNQLCGPIPTGRRLKRFSPMYFSNNKCLCGLPLPPCNLCLLFLSTFFTPSLSAELCNPDDKRTLLAIKQSFGNPYLLASWTNDADCCTDWYQVECDSTTHRITSLTIFSGQLSGEIPAAVGDLPYLQTLVLRKLSNLTGQIPDAIAKLKNLKMVRLSWTNLSGPVPSFFSQLKNLDYLDLSFNQLSGSIPPSLSELPNLQTLHLDRNQLTGSIPESFGSFMRSDFYIYLSHNRLSGPIPSTLGRVGFTLIDFSRNQLTGDASFLFGKNKGLQQLDLSRNLLEFNMTNLEFDSSLISIDVNHNKIYGSIPASLAGLPQLQFLNVSYNRLCGPIPTGGQLNRFDQYSYFHNRCLCGTPLPPCNTFSISFVYVIAAAMAIPSRASLLTFSLLLLTSLTLSHSAVVCNPNDKKVLLQIRNHFNSVGFFGSWDPKTDCCNWNDIVCNDADHPGRVTTFSVGYSNDVVGQIPPIIGDLPYLTYLELTYLPNLTGSIPQTITKLTRLQVLDLTSNHLSGPIPEFLSQMKSLQQVHLSSNSFSGPIPASLSLLPHLIQLDLSKNKLTGSIPESFGSFKAGLDLQVFENLLSGSIPRSLGQANLTNLDVTANRFTGDASFLFARDKALVTIALRLNKFKFDFTNVDLPQFLAVLDIAHNHIYGSLPKRLGQLPLSYIDVSYNHLCGPIPTGRRLKRLVPDRFAHNKCLCGLPLPPCKK</sequence>
<evidence type="ECO:0000313" key="11">
    <source>
        <dbReference type="EMBL" id="KAJ8448167.1"/>
    </source>
</evidence>